<feature type="signal peptide" evidence="2">
    <location>
        <begin position="1"/>
        <end position="26"/>
    </location>
</feature>
<evidence type="ECO:0000256" key="1">
    <source>
        <dbReference type="SAM" id="MobiDB-lite"/>
    </source>
</evidence>
<dbReference type="EMBL" id="QHBU01000130">
    <property type="protein sequence ID" value="PZR80925.1"/>
    <property type="molecule type" value="Genomic_DNA"/>
</dbReference>
<feature type="chain" id="PRO_5016176725" evidence="2">
    <location>
        <begin position="27"/>
        <end position="186"/>
    </location>
</feature>
<comment type="caution">
    <text evidence="3">The sequence shown here is derived from an EMBL/GenBank/DDBJ whole genome shotgun (WGS) entry which is preliminary data.</text>
</comment>
<keyword evidence="2" id="KW-0732">Signal</keyword>
<proteinExistence type="predicted"/>
<dbReference type="Proteomes" id="UP000248724">
    <property type="component" value="Unassembled WGS sequence"/>
</dbReference>
<protein>
    <submittedName>
        <fullName evidence="3">Uncharacterized protein</fullName>
    </submittedName>
</protein>
<dbReference type="PROSITE" id="PS51257">
    <property type="entry name" value="PROKAR_LIPOPROTEIN"/>
    <property type="match status" value="1"/>
</dbReference>
<gene>
    <name evidence="3" type="ORF">DLM65_07050</name>
</gene>
<evidence type="ECO:0000313" key="3">
    <source>
        <dbReference type="EMBL" id="PZR80925.1"/>
    </source>
</evidence>
<feature type="compositionally biased region" description="Low complexity" evidence="1">
    <location>
        <begin position="30"/>
        <end position="53"/>
    </location>
</feature>
<reference evidence="3 4" key="1">
    <citation type="journal article" date="2017" name="Nature">
        <title>Atmospheric trace gases support primary production in Antarctic desert surface soil.</title>
        <authorList>
            <person name="Ji M."/>
            <person name="Greening C."/>
            <person name="Vanwonterghem I."/>
            <person name="Carere C.R."/>
            <person name="Bay S.K."/>
            <person name="Steen J.A."/>
            <person name="Montgomery K."/>
            <person name="Lines T."/>
            <person name="Beardall J."/>
            <person name="van Dorst J."/>
            <person name="Snape I."/>
            <person name="Stott M.B."/>
            <person name="Hugenholtz P."/>
            <person name="Ferrari B.C."/>
        </authorList>
    </citation>
    <scope>NUCLEOTIDE SEQUENCE [LARGE SCALE GENOMIC DNA]</scope>
    <source>
        <strain evidence="3">RRmetagenome_bin12</strain>
    </source>
</reference>
<dbReference type="AlphaFoldDB" id="A0A2W5ZDC4"/>
<feature type="region of interest" description="Disordered" evidence="1">
    <location>
        <begin position="30"/>
        <end position="58"/>
    </location>
</feature>
<name>A0A2W5ZDC4_9BACT</name>
<accession>A0A2W5ZDC4</accession>
<evidence type="ECO:0000313" key="4">
    <source>
        <dbReference type="Proteomes" id="UP000248724"/>
    </source>
</evidence>
<evidence type="ECO:0000256" key="2">
    <source>
        <dbReference type="SAM" id="SignalP"/>
    </source>
</evidence>
<sequence>MRGTARLLLPGAACLALLCGCGPAPPGTPTSAPATPSAVANGSGSAAATASATSGGGPTQAELAKVEGLLYPSAPGGGDCLSSSPGPASVLACPVTQRLASALSAALANPNGAADPLCGCQAIDAHQTVTYAPGVPKGAGTIHVSAFGAPQVAYLVVSAAGQFLVDDVIYCSPSPHTIYGTAVTAC</sequence>
<organism evidence="3 4">
    <name type="scientific">Candidatus Aeolococcus gillhamiae</name>
    <dbReference type="NCBI Taxonomy" id="3127015"/>
    <lineage>
        <taxon>Bacteria</taxon>
        <taxon>Bacillati</taxon>
        <taxon>Candidatus Dormiibacterota</taxon>
        <taxon>Candidatus Dormibacteria</taxon>
        <taxon>Candidatus Aeolococcales</taxon>
        <taxon>Candidatus Aeolococcaceae</taxon>
        <taxon>Candidatus Aeolococcus</taxon>
    </lineage>
</organism>